<proteinExistence type="predicted"/>
<sequence>MNSIRNLFRRAFSCWPSRIAALALLALTVSWGSEGVWGLSSRGGAETVAAVE</sequence>
<name>A0A9W6MWL5_9HYPH</name>
<protein>
    <submittedName>
        <fullName evidence="1">Uncharacterized protein</fullName>
    </submittedName>
</protein>
<evidence type="ECO:0000313" key="1">
    <source>
        <dbReference type="EMBL" id="GLK68952.1"/>
    </source>
</evidence>
<accession>A0A9W6MWL5</accession>
<organism evidence="1 2">
    <name type="scientific">Hansschlegelia plantiphila</name>
    <dbReference type="NCBI Taxonomy" id="374655"/>
    <lineage>
        <taxon>Bacteria</taxon>
        <taxon>Pseudomonadati</taxon>
        <taxon>Pseudomonadota</taxon>
        <taxon>Alphaproteobacteria</taxon>
        <taxon>Hyphomicrobiales</taxon>
        <taxon>Methylopilaceae</taxon>
        <taxon>Hansschlegelia</taxon>
    </lineage>
</organism>
<dbReference type="AlphaFoldDB" id="A0A9W6MWL5"/>
<keyword evidence="2" id="KW-1185">Reference proteome</keyword>
<evidence type="ECO:0000313" key="2">
    <source>
        <dbReference type="Proteomes" id="UP001143372"/>
    </source>
</evidence>
<dbReference type="Proteomes" id="UP001143372">
    <property type="component" value="Unassembled WGS sequence"/>
</dbReference>
<dbReference type="EMBL" id="BSFI01000008">
    <property type="protein sequence ID" value="GLK68952.1"/>
    <property type="molecule type" value="Genomic_DNA"/>
</dbReference>
<reference evidence="1" key="1">
    <citation type="journal article" date="2014" name="Int. J. Syst. Evol. Microbiol.">
        <title>Complete genome sequence of Corynebacterium casei LMG S-19264T (=DSM 44701T), isolated from a smear-ripened cheese.</title>
        <authorList>
            <consortium name="US DOE Joint Genome Institute (JGI-PGF)"/>
            <person name="Walter F."/>
            <person name="Albersmeier A."/>
            <person name="Kalinowski J."/>
            <person name="Ruckert C."/>
        </authorList>
    </citation>
    <scope>NUCLEOTIDE SEQUENCE</scope>
    <source>
        <strain evidence="1">VKM B-2347</strain>
    </source>
</reference>
<gene>
    <name evidence="1" type="ORF">GCM10008179_25900</name>
</gene>
<reference evidence="1" key="2">
    <citation type="submission" date="2023-01" db="EMBL/GenBank/DDBJ databases">
        <authorList>
            <person name="Sun Q."/>
            <person name="Evtushenko L."/>
        </authorList>
    </citation>
    <scope>NUCLEOTIDE SEQUENCE</scope>
    <source>
        <strain evidence="1">VKM B-2347</strain>
    </source>
</reference>
<comment type="caution">
    <text evidence="1">The sequence shown here is derived from an EMBL/GenBank/DDBJ whole genome shotgun (WGS) entry which is preliminary data.</text>
</comment>